<dbReference type="Proteomes" id="UP000299102">
    <property type="component" value="Unassembled WGS sequence"/>
</dbReference>
<accession>A0A4C1Y8I5</accession>
<gene>
    <name evidence="3" type="ORF">EVAR_44862_1</name>
</gene>
<dbReference type="InterPro" id="IPR048343">
    <property type="entry name" value="ZW10_C"/>
</dbReference>
<dbReference type="PANTHER" id="PTHR12205:SF0">
    <property type="entry name" value="CENTROMERE_KINETOCHORE PROTEIN ZW10 HOMOLOG"/>
    <property type="match status" value="1"/>
</dbReference>
<feature type="domain" description="ZW10 C-terminal helical" evidence="2">
    <location>
        <begin position="305"/>
        <end position="447"/>
    </location>
</feature>
<dbReference type="STRING" id="151549.A0A4C1Y8I5"/>
<protein>
    <recommendedName>
        <fullName evidence="5">Centromere/kinetochore protein zw10 homolog</fullName>
    </recommendedName>
</protein>
<evidence type="ECO:0000259" key="1">
    <source>
        <dbReference type="Pfam" id="PF20666"/>
    </source>
</evidence>
<reference evidence="3 4" key="1">
    <citation type="journal article" date="2019" name="Commun. Biol.">
        <title>The bagworm genome reveals a unique fibroin gene that provides high tensile strength.</title>
        <authorList>
            <person name="Kono N."/>
            <person name="Nakamura H."/>
            <person name="Ohtoshi R."/>
            <person name="Tomita M."/>
            <person name="Numata K."/>
            <person name="Arakawa K."/>
        </authorList>
    </citation>
    <scope>NUCLEOTIDE SEQUENCE [LARGE SCALE GENOMIC DNA]</scope>
</reference>
<dbReference type="Pfam" id="PF22766">
    <property type="entry name" value="ZW10_C2"/>
    <property type="match status" value="1"/>
</dbReference>
<organism evidence="3 4">
    <name type="scientific">Eumeta variegata</name>
    <name type="common">Bagworm moth</name>
    <name type="synonym">Eumeta japonica</name>
    <dbReference type="NCBI Taxonomy" id="151549"/>
    <lineage>
        <taxon>Eukaryota</taxon>
        <taxon>Metazoa</taxon>
        <taxon>Ecdysozoa</taxon>
        <taxon>Arthropoda</taxon>
        <taxon>Hexapoda</taxon>
        <taxon>Insecta</taxon>
        <taxon>Pterygota</taxon>
        <taxon>Neoptera</taxon>
        <taxon>Endopterygota</taxon>
        <taxon>Lepidoptera</taxon>
        <taxon>Glossata</taxon>
        <taxon>Ditrysia</taxon>
        <taxon>Tineoidea</taxon>
        <taxon>Psychidae</taxon>
        <taxon>Oiketicinae</taxon>
        <taxon>Eumeta</taxon>
    </lineage>
</organism>
<dbReference type="EMBL" id="BGZK01001101">
    <property type="protein sequence ID" value="GBP71224.1"/>
    <property type="molecule type" value="Genomic_DNA"/>
</dbReference>
<dbReference type="GO" id="GO:0005737">
    <property type="term" value="C:cytoplasm"/>
    <property type="evidence" value="ECO:0007669"/>
    <property type="project" value="GOC"/>
</dbReference>
<dbReference type="Pfam" id="PF20666">
    <property type="entry name" value="ZW10_C"/>
    <property type="match status" value="1"/>
</dbReference>
<dbReference type="InterPro" id="IPR046362">
    <property type="entry name" value="Zw10/DSL1_C_sf"/>
</dbReference>
<sequence length="448" mass="52354">MGLLSNVLEEAQKADLQDLKMQIREISPRLNDLTERMQILSWSLQENLKDLYLNFTTTESLDEMNYKNKKDGIFSECENISKEVNSLKLNNEFNDEEFANIYSKFEKNFILLKDLCVAAEARKKLMKADHDFRRYNYSEAIISVESLKGELAKIQLEGEAAKALSGLRERTDNQLALYTAQLLNKSLSYGMVNVGVEEDQGYEFEINLKDKSSTWINVDRPLFLPKCVISQNAKQIMEIIMEHVKESLNLPDKYKNQLILYIKDVAVMYQGLVPMKFRVNLELCPLDIDQLPWIEEVYEEFDCAISETMMLMGDLKTNWMHTLPTRMYINAMCTLVETLCQSVLNRLLMNTQEIDEELVFTMAIKIDSMVEDIKLLFEDATELDKRISIWKKFIKMSKVLRAQLLELSDCWNKTKELKQTFTCEEIRQVIKMRFPDDAYRLKILAEIQ</sequence>
<evidence type="ECO:0008006" key="5">
    <source>
        <dbReference type="Google" id="ProtNLM"/>
    </source>
</evidence>
<feature type="domain" description="Centromere/kinetochore protein zw10 C-terminal" evidence="1">
    <location>
        <begin position="223"/>
        <end position="283"/>
    </location>
</feature>
<dbReference type="GO" id="GO:1990423">
    <property type="term" value="C:RZZ complex"/>
    <property type="evidence" value="ECO:0007669"/>
    <property type="project" value="TreeGrafter"/>
</dbReference>
<evidence type="ECO:0000313" key="3">
    <source>
        <dbReference type="EMBL" id="GBP71224.1"/>
    </source>
</evidence>
<dbReference type="Gene3D" id="1.10.357.150">
    <property type="match status" value="1"/>
</dbReference>
<dbReference type="GO" id="GO:0007094">
    <property type="term" value="P:mitotic spindle assembly checkpoint signaling"/>
    <property type="evidence" value="ECO:0007669"/>
    <property type="project" value="TreeGrafter"/>
</dbReference>
<dbReference type="GO" id="GO:0006888">
    <property type="term" value="P:endoplasmic reticulum to Golgi vesicle-mediated transport"/>
    <property type="evidence" value="ECO:0007669"/>
    <property type="project" value="TreeGrafter"/>
</dbReference>
<dbReference type="InterPro" id="IPR055148">
    <property type="entry name" value="ZW10_C_2"/>
</dbReference>
<dbReference type="OrthoDB" id="534815at2759"/>
<evidence type="ECO:0000259" key="2">
    <source>
        <dbReference type="Pfam" id="PF22766"/>
    </source>
</evidence>
<evidence type="ECO:0000313" key="4">
    <source>
        <dbReference type="Proteomes" id="UP000299102"/>
    </source>
</evidence>
<proteinExistence type="predicted"/>
<name>A0A4C1Y8I5_EUMVA</name>
<dbReference type="AlphaFoldDB" id="A0A4C1Y8I5"/>
<comment type="caution">
    <text evidence="3">The sequence shown here is derived from an EMBL/GenBank/DDBJ whole genome shotgun (WGS) entry which is preliminary data.</text>
</comment>
<keyword evidence="4" id="KW-1185">Reference proteome</keyword>
<dbReference type="PANTHER" id="PTHR12205">
    <property type="entry name" value="CENTROMERE/KINETOCHORE PROTEIN ZW10"/>
    <property type="match status" value="1"/>
</dbReference>